<comment type="caution">
    <text evidence="1">The sequence shown here is derived from an EMBL/GenBank/DDBJ whole genome shotgun (WGS) entry which is preliminary data.</text>
</comment>
<dbReference type="EMBL" id="CAJOBR010049412">
    <property type="protein sequence ID" value="CAF5047126.1"/>
    <property type="molecule type" value="Genomic_DNA"/>
</dbReference>
<proteinExistence type="predicted"/>
<dbReference type="AlphaFoldDB" id="A0A822CLK7"/>
<accession>A0A822CLK7</accession>
<dbReference type="Proteomes" id="UP000663848">
    <property type="component" value="Unassembled WGS sequence"/>
</dbReference>
<sequence length="55" mass="6203">MSLRRFYGIILLGNTRLDGKMSNHENELKDLLGLVQSSGMQCPQTLALFYDELAT</sequence>
<evidence type="ECO:0000313" key="1">
    <source>
        <dbReference type="EMBL" id="CAF5047126.1"/>
    </source>
</evidence>
<evidence type="ECO:0000313" key="2">
    <source>
        <dbReference type="Proteomes" id="UP000663848"/>
    </source>
</evidence>
<protein>
    <submittedName>
        <fullName evidence="1">Uncharacterized protein</fullName>
    </submittedName>
</protein>
<name>A0A822CLK7_9BILA</name>
<feature type="non-terminal residue" evidence="1">
    <location>
        <position position="55"/>
    </location>
</feature>
<reference evidence="1" key="1">
    <citation type="submission" date="2021-02" db="EMBL/GenBank/DDBJ databases">
        <authorList>
            <person name="Nowell W R."/>
        </authorList>
    </citation>
    <scope>NUCLEOTIDE SEQUENCE</scope>
</reference>
<organism evidence="1 2">
    <name type="scientific">Rotaria socialis</name>
    <dbReference type="NCBI Taxonomy" id="392032"/>
    <lineage>
        <taxon>Eukaryota</taxon>
        <taxon>Metazoa</taxon>
        <taxon>Spiralia</taxon>
        <taxon>Gnathifera</taxon>
        <taxon>Rotifera</taxon>
        <taxon>Eurotatoria</taxon>
        <taxon>Bdelloidea</taxon>
        <taxon>Philodinida</taxon>
        <taxon>Philodinidae</taxon>
        <taxon>Rotaria</taxon>
    </lineage>
</organism>
<gene>
    <name evidence="1" type="ORF">QYT958_LOCUS41811</name>
</gene>